<feature type="compositionally biased region" description="Basic and acidic residues" evidence="1">
    <location>
        <begin position="92"/>
        <end position="114"/>
    </location>
</feature>
<evidence type="ECO:0000313" key="3">
    <source>
        <dbReference type="Proteomes" id="UP000284375"/>
    </source>
</evidence>
<organism evidence="2 3">
    <name type="scientific">Cytospora chrysosperma</name>
    <name type="common">Cytospora canker fungus</name>
    <name type="synonym">Sphaeria chrysosperma</name>
    <dbReference type="NCBI Taxonomy" id="252740"/>
    <lineage>
        <taxon>Eukaryota</taxon>
        <taxon>Fungi</taxon>
        <taxon>Dikarya</taxon>
        <taxon>Ascomycota</taxon>
        <taxon>Pezizomycotina</taxon>
        <taxon>Sordariomycetes</taxon>
        <taxon>Sordariomycetidae</taxon>
        <taxon>Diaporthales</taxon>
        <taxon>Cytosporaceae</taxon>
        <taxon>Cytospora</taxon>
    </lineage>
</organism>
<dbReference type="OrthoDB" id="5241108at2759"/>
<dbReference type="AlphaFoldDB" id="A0A423VZI5"/>
<feature type="region of interest" description="Disordered" evidence="1">
    <location>
        <begin position="38"/>
        <end position="136"/>
    </location>
</feature>
<name>A0A423VZI5_CYTCH</name>
<evidence type="ECO:0000256" key="1">
    <source>
        <dbReference type="SAM" id="MobiDB-lite"/>
    </source>
</evidence>
<feature type="compositionally biased region" description="Polar residues" evidence="1">
    <location>
        <begin position="79"/>
        <end position="91"/>
    </location>
</feature>
<reference evidence="2 3" key="1">
    <citation type="submission" date="2015-09" db="EMBL/GenBank/DDBJ databases">
        <title>Host preference determinants of Valsa canker pathogens revealed by comparative genomics.</title>
        <authorList>
            <person name="Yin Z."/>
            <person name="Huang L."/>
        </authorList>
    </citation>
    <scope>NUCLEOTIDE SEQUENCE [LARGE SCALE GENOMIC DNA]</scope>
    <source>
        <strain evidence="2 3">YSFL</strain>
    </source>
</reference>
<protein>
    <submittedName>
        <fullName evidence="2">Uncharacterized protein</fullName>
    </submittedName>
</protein>
<proteinExistence type="predicted"/>
<evidence type="ECO:0000313" key="2">
    <source>
        <dbReference type="EMBL" id="ROV96458.1"/>
    </source>
</evidence>
<dbReference type="EMBL" id="LJZO01000020">
    <property type="protein sequence ID" value="ROV96458.1"/>
    <property type="molecule type" value="Genomic_DNA"/>
</dbReference>
<feature type="compositionally biased region" description="Polar residues" evidence="1">
    <location>
        <begin position="115"/>
        <end position="136"/>
    </location>
</feature>
<sequence>MEELEVSSNTIGYDYESDAADLEHHELVDDTRSGVHSKALWQTPRRRTSSCHTSDDAASHYDSSSMSSKYNSDFDVDPSTGTHSPATSWSSHCDEACDHETSHASTQHPDKTEQHTTSLREATGQRPSKLSIDTQNLPPWDPVFPDWYQCLSPGPIRQLGAGWSALKASNMQGLWAPPPPPPAGGGLWGM</sequence>
<keyword evidence="3" id="KW-1185">Reference proteome</keyword>
<comment type="caution">
    <text evidence="2">The sequence shown here is derived from an EMBL/GenBank/DDBJ whole genome shotgun (WGS) entry which is preliminary data.</text>
</comment>
<dbReference type="Proteomes" id="UP000284375">
    <property type="component" value="Unassembled WGS sequence"/>
</dbReference>
<gene>
    <name evidence="2" type="ORF">VSDG_05493</name>
</gene>
<feature type="compositionally biased region" description="Low complexity" evidence="1">
    <location>
        <begin position="60"/>
        <end position="73"/>
    </location>
</feature>
<accession>A0A423VZI5</accession>